<dbReference type="GO" id="GO:0003677">
    <property type="term" value="F:DNA binding"/>
    <property type="evidence" value="ECO:0007669"/>
    <property type="project" value="UniProtKB-KW"/>
</dbReference>
<reference evidence="3 4" key="1">
    <citation type="submission" date="2020-08" db="EMBL/GenBank/DDBJ databases">
        <title>Genomic Encyclopedia of Type Strains, Phase IV (KMG-IV): sequencing the most valuable type-strain genomes for metagenomic binning, comparative biology and taxonomic classification.</title>
        <authorList>
            <person name="Goeker M."/>
        </authorList>
    </citation>
    <scope>NUCLEOTIDE SEQUENCE [LARGE SCALE GENOMIC DNA]</scope>
    <source>
        <strain evidence="3 4">DSM 25481</strain>
    </source>
</reference>
<dbReference type="GO" id="GO:0000160">
    <property type="term" value="P:phosphorelay signal transduction system"/>
    <property type="evidence" value="ECO:0007669"/>
    <property type="project" value="InterPro"/>
</dbReference>
<name>A0A7W6CXS5_9HYPH</name>
<dbReference type="PROSITE" id="PS50110">
    <property type="entry name" value="RESPONSE_REGULATORY"/>
    <property type="match status" value="1"/>
</dbReference>
<feature type="modified residue" description="4-aspartylphosphate" evidence="1">
    <location>
        <position position="52"/>
    </location>
</feature>
<dbReference type="SMART" id="SM00448">
    <property type="entry name" value="REC"/>
    <property type="match status" value="1"/>
</dbReference>
<dbReference type="InterPro" id="IPR001789">
    <property type="entry name" value="Sig_transdc_resp-reg_receiver"/>
</dbReference>
<evidence type="ECO:0000259" key="2">
    <source>
        <dbReference type="PROSITE" id="PS50110"/>
    </source>
</evidence>
<sequence>MRVLILEDQAIVGLEVEAIVRARLPGATVTLAATIREGRDVARGTVDLALLDIDVADGKTYELASDLDRAGARVIFVSGSTRADTPQGLTHLAFISKPFSHFEIVRAIEEACAEAPRARRTEDL</sequence>
<gene>
    <name evidence="3" type="ORF">GGR24_000850</name>
</gene>
<evidence type="ECO:0000256" key="1">
    <source>
        <dbReference type="PROSITE-ProRule" id="PRU00169"/>
    </source>
</evidence>
<feature type="domain" description="Response regulatory" evidence="2">
    <location>
        <begin position="2"/>
        <end position="112"/>
    </location>
</feature>
<protein>
    <submittedName>
        <fullName evidence="3">DNA-binding NarL/FixJ family response regulator</fullName>
    </submittedName>
</protein>
<accession>A0A7W6CXS5</accession>
<keyword evidence="4" id="KW-1185">Reference proteome</keyword>
<evidence type="ECO:0000313" key="3">
    <source>
        <dbReference type="EMBL" id="MBB3972217.1"/>
    </source>
</evidence>
<keyword evidence="3" id="KW-0238">DNA-binding</keyword>
<dbReference type="SUPFAM" id="SSF52172">
    <property type="entry name" value="CheY-like"/>
    <property type="match status" value="1"/>
</dbReference>
<proteinExistence type="predicted"/>
<dbReference type="EMBL" id="JACIDR010000001">
    <property type="protein sequence ID" value="MBB3972217.1"/>
    <property type="molecule type" value="Genomic_DNA"/>
</dbReference>
<dbReference type="RefSeq" id="WP_183394016.1">
    <property type="nucleotide sequence ID" value="NZ_JACIDR010000001.1"/>
</dbReference>
<dbReference type="InterPro" id="IPR011006">
    <property type="entry name" value="CheY-like_superfamily"/>
</dbReference>
<dbReference type="AlphaFoldDB" id="A0A7W6CXS5"/>
<keyword evidence="1" id="KW-0597">Phosphoprotein</keyword>
<comment type="caution">
    <text evidence="3">The sequence shown here is derived from an EMBL/GenBank/DDBJ whole genome shotgun (WGS) entry which is preliminary data.</text>
</comment>
<dbReference type="Proteomes" id="UP000528964">
    <property type="component" value="Unassembled WGS sequence"/>
</dbReference>
<organism evidence="3 4">
    <name type="scientific">Hansschlegelia beijingensis</name>
    <dbReference type="NCBI Taxonomy" id="1133344"/>
    <lineage>
        <taxon>Bacteria</taxon>
        <taxon>Pseudomonadati</taxon>
        <taxon>Pseudomonadota</taxon>
        <taxon>Alphaproteobacteria</taxon>
        <taxon>Hyphomicrobiales</taxon>
        <taxon>Methylopilaceae</taxon>
        <taxon>Hansschlegelia</taxon>
    </lineage>
</organism>
<dbReference type="Gene3D" id="3.40.50.2300">
    <property type="match status" value="1"/>
</dbReference>
<evidence type="ECO:0000313" key="4">
    <source>
        <dbReference type="Proteomes" id="UP000528964"/>
    </source>
</evidence>